<dbReference type="GO" id="GO:0003690">
    <property type="term" value="F:double-stranded DNA binding"/>
    <property type="evidence" value="ECO:0007669"/>
    <property type="project" value="UniProtKB-UniRule"/>
</dbReference>
<comment type="function">
    <text evidence="2">With LigD forms a non-homologous end joining (NHEJ) DNA repair enzyme, which repairs dsDNA breaks with reduced fidelity. Binds linear dsDNA with 5'- and 3'- overhangs but not closed circular dsDNA nor ssDNA. Recruits and stimulates the ligase activity of LigD.</text>
</comment>
<dbReference type="CDD" id="cd00789">
    <property type="entry name" value="KU_like"/>
    <property type="match status" value="1"/>
</dbReference>
<dbReference type="Gene3D" id="2.40.290.10">
    <property type="match status" value="1"/>
</dbReference>
<dbReference type="SUPFAM" id="SSF100939">
    <property type="entry name" value="SPOC domain-like"/>
    <property type="match status" value="1"/>
</dbReference>
<name>A0A239WV81_9FLAO</name>
<evidence type="ECO:0000256" key="1">
    <source>
        <dbReference type="ARBA" id="ARBA00023125"/>
    </source>
</evidence>
<evidence type="ECO:0000313" key="5">
    <source>
        <dbReference type="Proteomes" id="UP000215196"/>
    </source>
</evidence>
<dbReference type="NCBIfam" id="TIGR02772">
    <property type="entry name" value="Ku_bact"/>
    <property type="match status" value="1"/>
</dbReference>
<protein>
    <recommendedName>
        <fullName evidence="2">Non-homologous end joining protein Ku</fullName>
    </recommendedName>
</protein>
<accession>A0A239WV81</accession>
<reference evidence="4 5" key="1">
    <citation type="submission" date="2017-06" db="EMBL/GenBank/DDBJ databases">
        <authorList>
            <consortium name="Pathogen Informatics"/>
        </authorList>
    </citation>
    <scope>NUCLEOTIDE SEQUENCE [LARGE SCALE GENOMIC DNA]</scope>
    <source>
        <strain evidence="4 5">NCTC13490</strain>
    </source>
</reference>
<dbReference type="Pfam" id="PF02735">
    <property type="entry name" value="Ku"/>
    <property type="match status" value="1"/>
</dbReference>
<dbReference type="Proteomes" id="UP000215196">
    <property type="component" value="Chromosome 1"/>
</dbReference>
<organism evidence="4 5">
    <name type="scientific">Chryseobacterium taklimakanense</name>
    <dbReference type="NCBI Taxonomy" id="536441"/>
    <lineage>
        <taxon>Bacteria</taxon>
        <taxon>Pseudomonadati</taxon>
        <taxon>Bacteroidota</taxon>
        <taxon>Flavobacteriia</taxon>
        <taxon>Flavobacteriales</taxon>
        <taxon>Weeksellaceae</taxon>
        <taxon>Chryseobacterium group</taxon>
        <taxon>Chryseobacterium</taxon>
    </lineage>
</organism>
<dbReference type="InterPro" id="IPR016194">
    <property type="entry name" value="SPOC-like_C_dom_sf"/>
</dbReference>
<keyword evidence="5" id="KW-1185">Reference proteome</keyword>
<dbReference type="GO" id="GO:0006303">
    <property type="term" value="P:double-strand break repair via nonhomologous end joining"/>
    <property type="evidence" value="ECO:0007669"/>
    <property type="project" value="UniProtKB-UniRule"/>
</dbReference>
<dbReference type="SMART" id="SM00559">
    <property type="entry name" value="Ku78"/>
    <property type="match status" value="1"/>
</dbReference>
<keyword evidence="2" id="KW-0227">DNA damage</keyword>
<dbReference type="GO" id="GO:0006310">
    <property type="term" value="P:DNA recombination"/>
    <property type="evidence" value="ECO:0007669"/>
    <property type="project" value="UniProtKB-KW"/>
</dbReference>
<dbReference type="AlphaFoldDB" id="A0A239WV81"/>
<dbReference type="PIRSF" id="PIRSF006493">
    <property type="entry name" value="Prok_Ku"/>
    <property type="match status" value="1"/>
</dbReference>
<dbReference type="PANTHER" id="PTHR41251:SF1">
    <property type="entry name" value="NON-HOMOLOGOUS END JOINING PROTEIN KU"/>
    <property type="match status" value="1"/>
</dbReference>
<dbReference type="InterPro" id="IPR006164">
    <property type="entry name" value="DNA_bd_Ku70/Ku80"/>
</dbReference>
<evidence type="ECO:0000256" key="2">
    <source>
        <dbReference type="HAMAP-Rule" id="MF_01875"/>
    </source>
</evidence>
<sequence>MSRFLMSASYHHKDNIMRAIWSGAIGFGLVNIPIKLYSASEESSIDLDMLDSKDFSNIKFKRVNEKTGKEVAYENIVKGYKMEDRYIVLEKEDFEAASPEKSKILSIKQFVNHDDIDPAYFETPYFLEPQKNSEEAYKLLLKSLVKTKMAGIGTFILREKEILCLVRPYENKILMVNRMRFPQELRSYEDLNIPAGKNPKEEELKMAESLIRQLATDFTPEKFKDTYHDDLMKIINQKAKGKAVKIDEPAEKQTAPSDLMAMLKASLEAGKKATG</sequence>
<proteinExistence type="inferred from homology"/>
<dbReference type="HAMAP" id="MF_01875">
    <property type="entry name" value="Prokaryotic_Ku"/>
    <property type="match status" value="1"/>
</dbReference>
<dbReference type="InterPro" id="IPR009187">
    <property type="entry name" value="Prok_Ku"/>
</dbReference>
<dbReference type="PANTHER" id="PTHR41251">
    <property type="entry name" value="NON-HOMOLOGOUS END JOINING PROTEIN KU"/>
    <property type="match status" value="1"/>
</dbReference>
<comment type="subunit">
    <text evidence="2">Homodimer. Interacts with LigD.</text>
</comment>
<gene>
    <name evidence="2" type="primary">ku</name>
    <name evidence="4" type="ORF">SAMEA4412677_00743</name>
</gene>
<keyword evidence="2" id="KW-0234">DNA repair</keyword>
<dbReference type="KEGG" id="ctak:4412677_00743"/>
<keyword evidence="2" id="KW-0233">DNA recombination</keyword>
<evidence type="ECO:0000313" key="4">
    <source>
        <dbReference type="EMBL" id="SNV38086.1"/>
    </source>
</evidence>
<feature type="domain" description="Ku" evidence="3">
    <location>
        <begin position="68"/>
        <end position="196"/>
    </location>
</feature>
<evidence type="ECO:0000259" key="3">
    <source>
        <dbReference type="SMART" id="SM00559"/>
    </source>
</evidence>
<keyword evidence="1 2" id="KW-0238">DNA-binding</keyword>
<dbReference type="EMBL" id="LT906465">
    <property type="protein sequence ID" value="SNV38086.1"/>
    <property type="molecule type" value="Genomic_DNA"/>
</dbReference>
<comment type="similarity">
    <text evidence="2">Belongs to the prokaryotic Ku family.</text>
</comment>